<proteinExistence type="predicted"/>
<dbReference type="Proteomes" id="UP001445076">
    <property type="component" value="Unassembled WGS sequence"/>
</dbReference>
<evidence type="ECO:0000313" key="3">
    <source>
        <dbReference type="EMBL" id="KAK8742754.1"/>
    </source>
</evidence>
<keyword evidence="1" id="KW-0812">Transmembrane</keyword>
<dbReference type="EMBL" id="JARKIK010000027">
    <property type="protein sequence ID" value="KAK8742754.1"/>
    <property type="molecule type" value="Genomic_DNA"/>
</dbReference>
<evidence type="ECO:0000256" key="1">
    <source>
        <dbReference type="SAM" id="Phobius"/>
    </source>
</evidence>
<accession>A0AAW0XXR2</accession>
<gene>
    <name evidence="3" type="ORF">OTU49_001661</name>
</gene>
<comment type="caution">
    <text evidence="3">The sequence shown here is derived from an EMBL/GenBank/DDBJ whole genome shotgun (WGS) entry which is preliminary data.</text>
</comment>
<protein>
    <submittedName>
        <fullName evidence="3">Uncharacterized protein</fullName>
    </submittedName>
</protein>
<keyword evidence="4" id="KW-1185">Reference proteome</keyword>
<reference evidence="3 4" key="1">
    <citation type="journal article" date="2024" name="BMC Genomics">
        <title>Genome assembly of redclaw crayfish (Cherax quadricarinatus) provides insights into its immune adaptation and hypoxia tolerance.</title>
        <authorList>
            <person name="Liu Z."/>
            <person name="Zheng J."/>
            <person name="Li H."/>
            <person name="Fang K."/>
            <person name="Wang S."/>
            <person name="He J."/>
            <person name="Zhou D."/>
            <person name="Weng S."/>
            <person name="Chi M."/>
            <person name="Gu Z."/>
            <person name="He J."/>
            <person name="Li F."/>
            <person name="Wang M."/>
        </authorList>
    </citation>
    <scope>NUCLEOTIDE SEQUENCE [LARGE SCALE GENOMIC DNA]</scope>
    <source>
        <strain evidence="3">ZL_2023a</strain>
    </source>
</reference>
<keyword evidence="1" id="KW-1133">Transmembrane helix</keyword>
<keyword evidence="2" id="KW-0732">Signal</keyword>
<evidence type="ECO:0000313" key="4">
    <source>
        <dbReference type="Proteomes" id="UP001445076"/>
    </source>
</evidence>
<feature type="chain" id="PRO_5043699116" evidence="2">
    <location>
        <begin position="23"/>
        <end position="315"/>
    </location>
</feature>
<keyword evidence="1" id="KW-0472">Membrane</keyword>
<organism evidence="3 4">
    <name type="scientific">Cherax quadricarinatus</name>
    <name type="common">Australian red claw crayfish</name>
    <dbReference type="NCBI Taxonomy" id="27406"/>
    <lineage>
        <taxon>Eukaryota</taxon>
        <taxon>Metazoa</taxon>
        <taxon>Ecdysozoa</taxon>
        <taxon>Arthropoda</taxon>
        <taxon>Crustacea</taxon>
        <taxon>Multicrustacea</taxon>
        <taxon>Malacostraca</taxon>
        <taxon>Eumalacostraca</taxon>
        <taxon>Eucarida</taxon>
        <taxon>Decapoda</taxon>
        <taxon>Pleocyemata</taxon>
        <taxon>Astacidea</taxon>
        <taxon>Parastacoidea</taxon>
        <taxon>Parastacidae</taxon>
        <taxon>Cherax</taxon>
    </lineage>
</organism>
<feature type="transmembrane region" description="Helical" evidence="1">
    <location>
        <begin position="178"/>
        <end position="198"/>
    </location>
</feature>
<evidence type="ECO:0000256" key="2">
    <source>
        <dbReference type="SAM" id="SignalP"/>
    </source>
</evidence>
<name>A0AAW0XXR2_CHEQU</name>
<dbReference type="AlphaFoldDB" id="A0AAW0XXR2"/>
<feature type="signal peptide" evidence="2">
    <location>
        <begin position="1"/>
        <end position="22"/>
    </location>
</feature>
<sequence>MAGCDVHLIRILLVFLALSCLASDWRQICILDEHVYTLREHDIAFFQPPNLNTEITIQSDSCQFFKKLKFHTPKKLGNNTHLQDSRGWQWYEISFFIDDPVFYVIVEAQNTLNASLTWDPPPGCNITQGVQFSFDDFTVLGIDCPQQISDLEDSSIYAFKNTYQDETYYKSSYSGSHIIFIPVGAILVCLSVCCRCCFRHRRTLRPVRTIAVVRSVAATPVIVTTQRDVDHPPSYNDIQNDCEQPPPYSEIEKECSPPPTQLASAETSTISTTATVAHTSDVTENPRLTSASRIFRMLPSRPKAQFSFKPLNEEN</sequence>